<dbReference type="AlphaFoldDB" id="A0A9N9DMN4"/>
<dbReference type="Proteomes" id="UP000789759">
    <property type="component" value="Unassembled WGS sequence"/>
</dbReference>
<dbReference type="OrthoDB" id="2423653at2759"/>
<proteinExistence type="predicted"/>
<sequence length="54" mass="6170">STKILTWFGTENRTKEGNVFEKVDKSKVLVENEKTVLKKNGIVVLDDSEEDEKT</sequence>
<accession>A0A9N9DMN4</accession>
<evidence type="ECO:0000313" key="1">
    <source>
        <dbReference type="EMBL" id="CAG8645689.1"/>
    </source>
</evidence>
<reference evidence="1" key="1">
    <citation type="submission" date="2021-06" db="EMBL/GenBank/DDBJ databases">
        <authorList>
            <person name="Kallberg Y."/>
            <person name="Tangrot J."/>
            <person name="Rosling A."/>
        </authorList>
    </citation>
    <scope>NUCLEOTIDE SEQUENCE</scope>
    <source>
        <strain evidence="1">FL966</strain>
    </source>
</reference>
<dbReference type="EMBL" id="CAJVQA010006750">
    <property type="protein sequence ID" value="CAG8645689.1"/>
    <property type="molecule type" value="Genomic_DNA"/>
</dbReference>
<feature type="non-terminal residue" evidence="1">
    <location>
        <position position="54"/>
    </location>
</feature>
<keyword evidence="2" id="KW-1185">Reference proteome</keyword>
<organism evidence="1 2">
    <name type="scientific">Cetraspora pellucida</name>
    <dbReference type="NCBI Taxonomy" id="1433469"/>
    <lineage>
        <taxon>Eukaryota</taxon>
        <taxon>Fungi</taxon>
        <taxon>Fungi incertae sedis</taxon>
        <taxon>Mucoromycota</taxon>
        <taxon>Glomeromycotina</taxon>
        <taxon>Glomeromycetes</taxon>
        <taxon>Diversisporales</taxon>
        <taxon>Gigasporaceae</taxon>
        <taxon>Cetraspora</taxon>
    </lineage>
</organism>
<gene>
    <name evidence="1" type="ORF">CPELLU_LOCUS9078</name>
</gene>
<evidence type="ECO:0000313" key="2">
    <source>
        <dbReference type="Proteomes" id="UP000789759"/>
    </source>
</evidence>
<name>A0A9N9DMN4_9GLOM</name>
<comment type="caution">
    <text evidence="1">The sequence shown here is derived from an EMBL/GenBank/DDBJ whole genome shotgun (WGS) entry which is preliminary data.</text>
</comment>
<protein>
    <submittedName>
        <fullName evidence="1">22206_t:CDS:1</fullName>
    </submittedName>
</protein>